<dbReference type="Proteomes" id="UP001140094">
    <property type="component" value="Unassembled WGS sequence"/>
</dbReference>
<name>A0A9W8HS38_9FUNG</name>
<keyword evidence="2" id="KW-1185">Reference proteome</keyword>
<organism evidence="1 2">
    <name type="scientific">Coemansia guatemalensis</name>
    <dbReference type="NCBI Taxonomy" id="2761395"/>
    <lineage>
        <taxon>Eukaryota</taxon>
        <taxon>Fungi</taxon>
        <taxon>Fungi incertae sedis</taxon>
        <taxon>Zoopagomycota</taxon>
        <taxon>Kickxellomycotina</taxon>
        <taxon>Kickxellomycetes</taxon>
        <taxon>Kickxellales</taxon>
        <taxon>Kickxellaceae</taxon>
        <taxon>Coemansia</taxon>
    </lineage>
</organism>
<comment type="caution">
    <text evidence="1">The sequence shown here is derived from an EMBL/GenBank/DDBJ whole genome shotgun (WGS) entry which is preliminary data.</text>
</comment>
<reference evidence="1" key="1">
    <citation type="submission" date="2022-07" db="EMBL/GenBank/DDBJ databases">
        <title>Phylogenomic reconstructions and comparative analyses of Kickxellomycotina fungi.</title>
        <authorList>
            <person name="Reynolds N.K."/>
            <person name="Stajich J.E."/>
            <person name="Barry K."/>
            <person name="Grigoriev I.V."/>
            <person name="Crous P."/>
            <person name="Smith M.E."/>
        </authorList>
    </citation>
    <scope>NUCLEOTIDE SEQUENCE</scope>
    <source>
        <strain evidence="1">NRRL 1565</strain>
    </source>
</reference>
<sequence>MDFSNGEIAQQHQRQKQGAESLLQNLNRLESAGSKFFDTLAMVGQGPPSLLASQLVNMSQICQQMNNDARGGLLLNVPISMSDPVFSETAPELPRTGAETQATFKDAAELGSWIQETTAQTSTLFSERRRVAGNVQAALSVPPPKPLNLQ</sequence>
<dbReference type="EMBL" id="JANBUO010001073">
    <property type="protein sequence ID" value="KAJ2799974.1"/>
    <property type="molecule type" value="Genomic_DNA"/>
</dbReference>
<evidence type="ECO:0000313" key="2">
    <source>
        <dbReference type="Proteomes" id="UP001140094"/>
    </source>
</evidence>
<accession>A0A9W8HS38</accession>
<evidence type="ECO:0000313" key="1">
    <source>
        <dbReference type="EMBL" id="KAJ2799974.1"/>
    </source>
</evidence>
<dbReference type="AlphaFoldDB" id="A0A9W8HS38"/>
<proteinExistence type="predicted"/>
<protein>
    <submittedName>
        <fullName evidence="1">Uncharacterized protein</fullName>
    </submittedName>
</protein>
<dbReference type="OrthoDB" id="5560791at2759"/>
<gene>
    <name evidence="1" type="ORF">H4R20_004233</name>
</gene>